<evidence type="ECO:0000313" key="1">
    <source>
        <dbReference type="EMBL" id="SCJ66712.1"/>
    </source>
</evidence>
<name>A0A1C6I9C1_9FIRM</name>
<sequence length="50" mass="5628">MAQGCKSDISQANKEKQANRILLKIAKAKDVKKVQTQILKYLLVLSKDKV</sequence>
<reference evidence="1" key="1">
    <citation type="submission" date="2015-09" db="EMBL/GenBank/DDBJ databases">
        <authorList>
            <consortium name="Pathogen Informatics"/>
        </authorList>
    </citation>
    <scope>NUCLEOTIDE SEQUENCE</scope>
    <source>
        <strain evidence="1">2789STDY5834896</strain>
    </source>
</reference>
<proteinExistence type="predicted"/>
<organism evidence="1">
    <name type="scientific">uncultured Anaerotruncus sp</name>
    <dbReference type="NCBI Taxonomy" id="905011"/>
    <lineage>
        <taxon>Bacteria</taxon>
        <taxon>Bacillati</taxon>
        <taxon>Bacillota</taxon>
        <taxon>Clostridia</taxon>
        <taxon>Eubacteriales</taxon>
        <taxon>Oscillospiraceae</taxon>
        <taxon>Anaerotruncus</taxon>
        <taxon>environmental samples</taxon>
    </lineage>
</organism>
<dbReference type="AlphaFoldDB" id="A0A1C6I9C1"/>
<protein>
    <submittedName>
        <fullName evidence="1">Uncharacterized protein</fullName>
    </submittedName>
</protein>
<dbReference type="EMBL" id="FMHG01000001">
    <property type="protein sequence ID" value="SCJ66712.1"/>
    <property type="molecule type" value="Genomic_DNA"/>
</dbReference>
<gene>
    <name evidence="1" type="ORF">SAMEA3545359_01334</name>
</gene>
<accession>A0A1C6I9C1</accession>